<name>A0A382QY94_9ZZZZ</name>
<evidence type="ECO:0000313" key="11">
    <source>
        <dbReference type="EMBL" id="SVC90454.1"/>
    </source>
</evidence>
<evidence type="ECO:0000256" key="7">
    <source>
        <dbReference type="ARBA" id="ARBA00034754"/>
    </source>
</evidence>
<dbReference type="Gene3D" id="3.40.50.300">
    <property type="entry name" value="P-loop containing nucleotide triphosphate hydrolases"/>
    <property type="match status" value="1"/>
</dbReference>
<comment type="catalytic activity">
    <reaction evidence="8">
        <text>DNA(n) + a 2'-deoxyribonucleoside 5'-triphosphate = DNA(n+1) + diphosphate</text>
        <dbReference type="Rhea" id="RHEA:22508"/>
        <dbReference type="Rhea" id="RHEA-COMP:17339"/>
        <dbReference type="Rhea" id="RHEA-COMP:17340"/>
        <dbReference type="ChEBI" id="CHEBI:33019"/>
        <dbReference type="ChEBI" id="CHEBI:61560"/>
        <dbReference type="ChEBI" id="CHEBI:173112"/>
        <dbReference type="EC" id="2.7.7.7"/>
    </reaction>
</comment>
<organism evidence="11">
    <name type="scientific">marine metagenome</name>
    <dbReference type="NCBI Taxonomy" id="408172"/>
    <lineage>
        <taxon>unclassified sequences</taxon>
        <taxon>metagenomes</taxon>
        <taxon>ecological metagenomes</taxon>
    </lineage>
</organism>
<dbReference type="InterPro" id="IPR008921">
    <property type="entry name" value="DNA_pol3_clamp-load_cplx_C"/>
</dbReference>
<evidence type="ECO:0000259" key="9">
    <source>
        <dbReference type="Pfam" id="PF06144"/>
    </source>
</evidence>
<gene>
    <name evidence="11" type="ORF">METZ01_LOCUS343308</name>
</gene>
<evidence type="ECO:0000256" key="5">
    <source>
        <dbReference type="ARBA" id="ARBA00022705"/>
    </source>
</evidence>
<proteinExistence type="inferred from homology"/>
<dbReference type="Gene3D" id="1.10.8.60">
    <property type="match status" value="1"/>
</dbReference>
<dbReference type="Gene3D" id="1.20.272.10">
    <property type="match status" value="1"/>
</dbReference>
<dbReference type="PANTHER" id="PTHR34388:SF1">
    <property type="entry name" value="DNA POLYMERASE III SUBUNIT DELTA"/>
    <property type="match status" value="1"/>
</dbReference>
<dbReference type="GO" id="GO:0003677">
    <property type="term" value="F:DNA binding"/>
    <property type="evidence" value="ECO:0007669"/>
    <property type="project" value="InterPro"/>
</dbReference>
<dbReference type="SUPFAM" id="SSF52540">
    <property type="entry name" value="P-loop containing nucleoside triphosphate hydrolases"/>
    <property type="match status" value="1"/>
</dbReference>
<accession>A0A382QY94</accession>
<evidence type="ECO:0000256" key="6">
    <source>
        <dbReference type="ARBA" id="ARBA00022932"/>
    </source>
</evidence>
<feature type="domain" description="DNA polymerase III delta N-terminal" evidence="9">
    <location>
        <begin position="20"/>
        <end position="139"/>
    </location>
</feature>
<evidence type="ECO:0000256" key="3">
    <source>
        <dbReference type="ARBA" id="ARBA00022679"/>
    </source>
</evidence>
<dbReference type="InterPro" id="IPR027417">
    <property type="entry name" value="P-loop_NTPase"/>
</dbReference>
<evidence type="ECO:0000256" key="8">
    <source>
        <dbReference type="ARBA" id="ARBA00049244"/>
    </source>
</evidence>
<keyword evidence="5" id="KW-0235">DNA replication</keyword>
<dbReference type="Pfam" id="PF06144">
    <property type="entry name" value="DNA_pol3_delta"/>
    <property type="match status" value="1"/>
</dbReference>
<dbReference type="EC" id="2.7.7.7" evidence="1"/>
<feature type="non-terminal residue" evidence="11">
    <location>
        <position position="314"/>
    </location>
</feature>
<comment type="similarity">
    <text evidence="7">Belongs to the DNA polymerase HolA subunit family.</text>
</comment>
<dbReference type="InterPro" id="IPR010372">
    <property type="entry name" value="DNA_pol3_delta_N"/>
</dbReference>
<evidence type="ECO:0000256" key="2">
    <source>
        <dbReference type="ARBA" id="ARBA00017703"/>
    </source>
</evidence>
<keyword evidence="4" id="KW-0548">Nucleotidyltransferase</keyword>
<dbReference type="NCBIfam" id="TIGR01128">
    <property type="entry name" value="holA"/>
    <property type="match status" value="1"/>
</dbReference>
<dbReference type="CDD" id="cd18138">
    <property type="entry name" value="HLD_clamp_pol_III_delta"/>
    <property type="match status" value="1"/>
</dbReference>
<dbReference type="InterPro" id="IPR005790">
    <property type="entry name" value="DNA_polIII_delta"/>
</dbReference>
<dbReference type="AlphaFoldDB" id="A0A382QY94"/>
<dbReference type="Pfam" id="PF21694">
    <property type="entry name" value="DNA_pol3_delta_C"/>
    <property type="match status" value="1"/>
</dbReference>
<evidence type="ECO:0000256" key="1">
    <source>
        <dbReference type="ARBA" id="ARBA00012417"/>
    </source>
</evidence>
<dbReference type="InterPro" id="IPR048466">
    <property type="entry name" value="DNA_pol3_delta-like_C"/>
</dbReference>
<keyword evidence="6" id="KW-0239">DNA-directed DNA polymerase</keyword>
<dbReference type="PANTHER" id="PTHR34388">
    <property type="entry name" value="DNA POLYMERASE III SUBUNIT DELTA"/>
    <property type="match status" value="1"/>
</dbReference>
<evidence type="ECO:0000256" key="4">
    <source>
        <dbReference type="ARBA" id="ARBA00022695"/>
    </source>
</evidence>
<dbReference type="EMBL" id="UINC01117782">
    <property type="protein sequence ID" value="SVC90454.1"/>
    <property type="molecule type" value="Genomic_DNA"/>
</dbReference>
<feature type="domain" description="DNA polymerase III delta subunit-like C-terminal" evidence="10">
    <location>
        <begin position="213"/>
        <end position="313"/>
    </location>
</feature>
<sequence length="314" mass="35422">MKISSNELANHLAKAFHSIYFISGVEDLLIIESLDTVRKAASNSDYTDKTTFTVSGQFNWNEVDNCFKNQSLFGGKQFVEIHIPSSKPGRKGSESISNLIDNFPEDALLVVVAGKLEKNIKQAKWVKVLLKHAIVIDCQKVYPSQFPGWLQNRLTAYGLGIDRDALEMFVALTEGNLIVAKQSIERLLMMEVTGRVSMEDVSQCVADGAHFDLFQLTEAAIMRKPERVHRIFERLKSEGMRPEQMLAVLYWEIKNLMDASLDIDNGLSVKQAMQKAKIWPSKQKIIGSYLVNQSKEKMDQLVHQACKVDKVIKG</sequence>
<reference evidence="11" key="1">
    <citation type="submission" date="2018-05" db="EMBL/GenBank/DDBJ databases">
        <authorList>
            <person name="Lanie J.A."/>
            <person name="Ng W.-L."/>
            <person name="Kazmierczak K.M."/>
            <person name="Andrzejewski T.M."/>
            <person name="Davidsen T.M."/>
            <person name="Wayne K.J."/>
            <person name="Tettelin H."/>
            <person name="Glass J.I."/>
            <person name="Rusch D."/>
            <person name="Podicherti R."/>
            <person name="Tsui H.-C.T."/>
            <person name="Winkler M.E."/>
        </authorList>
    </citation>
    <scope>NUCLEOTIDE SEQUENCE</scope>
</reference>
<dbReference type="GO" id="GO:0006261">
    <property type="term" value="P:DNA-templated DNA replication"/>
    <property type="evidence" value="ECO:0007669"/>
    <property type="project" value="TreeGrafter"/>
</dbReference>
<dbReference type="SUPFAM" id="SSF48019">
    <property type="entry name" value="post-AAA+ oligomerization domain-like"/>
    <property type="match status" value="1"/>
</dbReference>
<evidence type="ECO:0000259" key="10">
    <source>
        <dbReference type="Pfam" id="PF21694"/>
    </source>
</evidence>
<dbReference type="GO" id="GO:0009360">
    <property type="term" value="C:DNA polymerase III complex"/>
    <property type="evidence" value="ECO:0007669"/>
    <property type="project" value="InterPro"/>
</dbReference>
<keyword evidence="3" id="KW-0808">Transferase</keyword>
<protein>
    <recommendedName>
        <fullName evidence="2">DNA polymerase III subunit delta</fullName>
        <ecNumber evidence="1">2.7.7.7</ecNumber>
    </recommendedName>
</protein>
<dbReference type="GO" id="GO:0003887">
    <property type="term" value="F:DNA-directed DNA polymerase activity"/>
    <property type="evidence" value="ECO:0007669"/>
    <property type="project" value="UniProtKB-KW"/>
</dbReference>